<comment type="caution">
    <text evidence="3">The sequence shown here is derived from an EMBL/GenBank/DDBJ whole genome shotgun (WGS) entry which is preliminary data.</text>
</comment>
<name>A0ABS9KW38_9BACT</name>
<evidence type="ECO:0000313" key="4">
    <source>
        <dbReference type="Proteomes" id="UP001165367"/>
    </source>
</evidence>
<dbReference type="InterPro" id="IPR001466">
    <property type="entry name" value="Beta-lactam-related"/>
</dbReference>
<dbReference type="PROSITE" id="PS51257">
    <property type="entry name" value="PROKAR_LIPOPROTEIN"/>
    <property type="match status" value="1"/>
</dbReference>
<dbReference type="InterPro" id="IPR050491">
    <property type="entry name" value="AmpC-like"/>
</dbReference>
<keyword evidence="4" id="KW-1185">Reference proteome</keyword>
<evidence type="ECO:0000259" key="2">
    <source>
        <dbReference type="Pfam" id="PF00144"/>
    </source>
</evidence>
<dbReference type="Gene3D" id="3.40.710.10">
    <property type="entry name" value="DD-peptidase/beta-lactamase superfamily"/>
    <property type="match status" value="1"/>
</dbReference>
<dbReference type="SUPFAM" id="SSF56601">
    <property type="entry name" value="beta-lactamase/transpeptidase-like"/>
    <property type="match status" value="1"/>
</dbReference>
<organism evidence="3 4">
    <name type="scientific">Terrimonas ginsenosidimutans</name>
    <dbReference type="NCBI Taxonomy" id="2908004"/>
    <lineage>
        <taxon>Bacteria</taxon>
        <taxon>Pseudomonadati</taxon>
        <taxon>Bacteroidota</taxon>
        <taxon>Chitinophagia</taxon>
        <taxon>Chitinophagales</taxon>
        <taxon>Chitinophagaceae</taxon>
        <taxon>Terrimonas</taxon>
    </lineage>
</organism>
<gene>
    <name evidence="3" type="ORF">LZZ85_19780</name>
</gene>
<accession>A0ABS9KW38</accession>
<dbReference type="Proteomes" id="UP001165367">
    <property type="component" value="Unassembled WGS sequence"/>
</dbReference>
<reference evidence="3" key="1">
    <citation type="submission" date="2022-01" db="EMBL/GenBank/DDBJ databases">
        <authorList>
            <person name="Jo J.-H."/>
            <person name="Im W.-T."/>
        </authorList>
    </citation>
    <scope>NUCLEOTIDE SEQUENCE</scope>
    <source>
        <strain evidence="3">NA20</strain>
    </source>
</reference>
<sequence>MKKILFLALPAALLFSCSKSGGDDGPNPPEPNPGKQQDIAAVDSKLTGFLTTHNVPGATLAISKNGKLVYVQGYGFADQATNTKVTTQSRFRIASVSKTYTAVAVLKLAQEGKFSLDDKVFGEGKLLGTTYGTAPYNTNLGNITVRQLLNNTSGAWGAATGGDVIDQNPAYTNTQLFNWILNTRPNPQTPGALYDYSNINFWIAGRIIEKFSGKSYVNYIREDLMAPLGITQTDMAGKTAADRKTNEVTYYGQGNDAPYVYNIAFPRRDADGGLITTATDLLKFILAIDGFTTRPDMINATSVTALSTGSPVYASYGLGLGLWSAQNLWYNYGSLPGTRAGFMRHNNGMAIALIFNSRANPSAETAFVQGMQNLMLDLIKNTDYSWQDIDQF</sequence>
<dbReference type="EMBL" id="JAKLTR010000014">
    <property type="protein sequence ID" value="MCG2616551.1"/>
    <property type="molecule type" value="Genomic_DNA"/>
</dbReference>
<protein>
    <submittedName>
        <fullName evidence="3">Beta-lactamase family protein</fullName>
    </submittedName>
</protein>
<keyword evidence="1" id="KW-0732">Signal</keyword>
<feature type="chain" id="PRO_5045955559" evidence="1">
    <location>
        <begin position="23"/>
        <end position="392"/>
    </location>
</feature>
<dbReference type="Pfam" id="PF00144">
    <property type="entry name" value="Beta-lactamase"/>
    <property type="match status" value="1"/>
</dbReference>
<feature type="signal peptide" evidence="1">
    <location>
        <begin position="1"/>
        <end position="22"/>
    </location>
</feature>
<feature type="domain" description="Beta-lactamase-related" evidence="2">
    <location>
        <begin position="43"/>
        <end position="364"/>
    </location>
</feature>
<dbReference type="InterPro" id="IPR012338">
    <property type="entry name" value="Beta-lactam/transpept-like"/>
</dbReference>
<dbReference type="RefSeq" id="WP_237875089.1">
    <property type="nucleotide sequence ID" value="NZ_JAKLTR010000014.1"/>
</dbReference>
<dbReference type="PANTHER" id="PTHR46825:SF9">
    <property type="entry name" value="BETA-LACTAMASE-RELATED DOMAIN-CONTAINING PROTEIN"/>
    <property type="match status" value="1"/>
</dbReference>
<dbReference type="PANTHER" id="PTHR46825">
    <property type="entry name" value="D-ALANYL-D-ALANINE-CARBOXYPEPTIDASE/ENDOPEPTIDASE AMPH"/>
    <property type="match status" value="1"/>
</dbReference>
<evidence type="ECO:0000313" key="3">
    <source>
        <dbReference type="EMBL" id="MCG2616551.1"/>
    </source>
</evidence>
<evidence type="ECO:0000256" key="1">
    <source>
        <dbReference type="SAM" id="SignalP"/>
    </source>
</evidence>
<proteinExistence type="predicted"/>